<dbReference type="Proteomes" id="UP000001353">
    <property type="component" value="Chromosome"/>
</dbReference>
<dbReference type="KEGG" id="rli:RLO149_c000540"/>
<gene>
    <name evidence="1" type="ordered locus">RLO149_c000540</name>
</gene>
<dbReference type="PANTHER" id="PTHR36455">
    <property type="match status" value="1"/>
</dbReference>
<dbReference type="eggNOG" id="COG3436">
    <property type="taxonomic scope" value="Bacteria"/>
</dbReference>
<dbReference type="STRING" id="391595.RLO149_c000540"/>
<dbReference type="AlphaFoldDB" id="F7ZDW7"/>
<dbReference type="NCBIfam" id="NF033819">
    <property type="entry name" value="IS66_TnpB"/>
    <property type="match status" value="1"/>
</dbReference>
<dbReference type="Pfam" id="PF05717">
    <property type="entry name" value="TnpB_IS66"/>
    <property type="match status" value="1"/>
</dbReference>
<dbReference type="InterPro" id="IPR008878">
    <property type="entry name" value="Transposase_IS66_Orf2"/>
</dbReference>
<evidence type="ECO:0000313" key="2">
    <source>
        <dbReference type="Proteomes" id="UP000001353"/>
    </source>
</evidence>
<dbReference type="RefSeq" id="WP_013960031.1">
    <property type="nucleotide sequence ID" value="NC_015730.1"/>
</dbReference>
<dbReference type="EMBL" id="CP002623">
    <property type="protein sequence ID" value="AEI92086.1"/>
    <property type="molecule type" value="Genomic_DNA"/>
</dbReference>
<protein>
    <submittedName>
        <fullName evidence="1">Transposase, IS66</fullName>
    </submittedName>
</protein>
<name>F7ZDW7_ROSLO</name>
<sequence length="74" mass="8610">MPCTGRPTIGAVFAFSGQRDDRTKLLDWDGQGFCLIYKVLQRSRFSWPSAKDCFAHLSCPQLLMLWERIDRRCL</sequence>
<evidence type="ECO:0000313" key="1">
    <source>
        <dbReference type="EMBL" id="AEI92086.1"/>
    </source>
</evidence>
<dbReference type="HOGENOM" id="CLU_128110_1_1_5"/>
<keyword evidence="2" id="KW-1185">Reference proteome</keyword>
<reference evidence="1 2" key="1">
    <citation type="journal article" date="2011" name="BMC Genomics">
        <title>Comparative genome analysis and genome-guided physiological analysis of Roseobacter litoralis.</title>
        <authorList>
            <person name="Kalhoefer D."/>
            <person name="Thole S."/>
            <person name="Voget S."/>
            <person name="Lehmann R."/>
            <person name="Liesegang H."/>
            <person name="Wollher A."/>
            <person name="Daniel R."/>
            <person name="Simon M."/>
            <person name="Brinkhoff T."/>
        </authorList>
    </citation>
    <scope>NUCLEOTIDE SEQUENCE [LARGE SCALE GENOMIC DNA]</scope>
    <source>
        <strain evidence="2">ATCC 49566 / DSM 6996 / JCM 21268 / NBRC 15278 / OCh 149</strain>
    </source>
</reference>
<dbReference type="OrthoDB" id="9801450at2"/>
<dbReference type="PANTHER" id="PTHR36455:SF1">
    <property type="entry name" value="BLR8292 PROTEIN"/>
    <property type="match status" value="1"/>
</dbReference>
<proteinExistence type="predicted"/>
<accession>F7ZDW7</accession>
<organism evidence="1 2">
    <name type="scientific">Roseobacter litoralis (strain ATCC 49566 / DSM 6996 / JCM 21268 / NBRC 15278 / OCh 149)</name>
    <dbReference type="NCBI Taxonomy" id="391595"/>
    <lineage>
        <taxon>Bacteria</taxon>
        <taxon>Pseudomonadati</taxon>
        <taxon>Pseudomonadota</taxon>
        <taxon>Alphaproteobacteria</taxon>
        <taxon>Rhodobacterales</taxon>
        <taxon>Roseobacteraceae</taxon>
        <taxon>Roseobacter</taxon>
    </lineage>
</organism>